<accession>A0ACC1T2W3</accession>
<reference evidence="1" key="1">
    <citation type="submission" date="2022-07" db="EMBL/GenBank/DDBJ databases">
        <title>Genome Sequence of Phlebia brevispora.</title>
        <authorList>
            <person name="Buettner E."/>
        </authorList>
    </citation>
    <scope>NUCLEOTIDE SEQUENCE</scope>
    <source>
        <strain evidence="1">MPL23</strain>
    </source>
</reference>
<evidence type="ECO:0000313" key="1">
    <source>
        <dbReference type="EMBL" id="KAJ3551779.1"/>
    </source>
</evidence>
<dbReference type="Proteomes" id="UP001148662">
    <property type="component" value="Unassembled WGS sequence"/>
</dbReference>
<keyword evidence="2" id="KW-1185">Reference proteome</keyword>
<dbReference type="EMBL" id="JANHOG010000754">
    <property type="protein sequence ID" value="KAJ3551779.1"/>
    <property type="molecule type" value="Genomic_DNA"/>
</dbReference>
<proteinExistence type="predicted"/>
<sequence length="970" mass="109968">MAVYPLDNAPEDWRHVAKPDVPPYDVFTRPVRKSEQDDREYRVIKLENGLEAALVQDATADKAAASLDVAVGHLSDPDDMPGLAHFCEHLLFMGTETYPRENEYSEYLAKNNGMSNAYTGTSNTNYYFNVSTHALEGALSRFAAFFHCPLFAPSCTTRELNAVNSEHKKNLQADMWRVFQLNKHLSKPGHPFGKFGSGNIESLSRAAKAAQAKGLLKNGSANGHSGSSSLSTTPESSRPVTPALSESEGDGGVIGREIRRRLVEWWSKEYSANRMRLCVIGKEPLDELSDMVSKLFSPVVNRGVEPLPMINDHPFGSNESGTLVSAQVIMSLHAVEVSFPLAYQPPLWRHKPGNFVSHFLGHEGPGSLHSYLKNKGWATALSAGCQSLGRGFAMMKATVYLTQTGFDHYREVMLAVFKYLSLLRSSPLPQWYSEEMSRISAMRFRFAEKRRPDDYAMFVAEHMGWPVPRDHILDAPQTVDAWDKADRLNGGEKEVRDLLNSLTVYRGRAVLMAKKEEFGRVRPGLEWKNEPIYGTPYHVEQFDSKFLEEAQGPNDIPELFLPGPNEFIPTNFNVDKRPVAEITKRPTLVRETPLSSLWHKKDDHFWIPRANVMLDLRSPAAYKSTRASAMTRLYSELVQHSLTEFSYDADLAGLTYNFSAHNLGIFISLSGFNDKLHVLARDVFSRARNLIIKEDELNIVRERVIRDYQNFFLSQPYRISDYFARYIMSEKQWPIQEKLAELKTVTPEELQAHVEELFAQCNIQALALGNLYKDDAVRLVESAEELLRMSRSPVNVYESARIPPPSSNVVLQANVPNPNEPNSTISYYIHTGSILAPRNRVTAAFLAQYLREPAFNILRTREQLGYVVDCSHWSSPGQAEGGLRIVIQSERAPAYLEERVDAFLDEMKENLASLSDADFEEHRKGLEKHWQEDPKNMKEEASQYWVQIDNGYLDFYRRKYQTVDPFGSSH</sequence>
<gene>
    <name evidence="1" type="ORF">NM688_g4513</name>
</gene>
<name>A0ACC1T2W3_9APHY</name>
<organism evidence="1 2">
    <name type="scientific">Phlebia brevispora</name>
    <dbReference type="NCBI Taxonomy" id="194682"/>
    <lineage>
        <taxon>Eukaryota</taxon>
        <taxon>Fungi</taxon>
        <taxon>Dikarya</taxon>
        <taxon>Basidiomycota</taxon>
        <taxon>Agaricomycotina</taxon>
        <taxon>Agaricomycetes</taxon>
        <taxon>Polyporales</taxon>
        <taxon>Meruliaceae</taxon>
        <taxon>Phlebia</taxon>
    </lineage>
</organism>
<comment type="caution">
    <text evidence="1">The sequence shown here is derived from an EMBL/GenBank/DDBJ whole genome shotgun (WGS) entry which is preliminary data.</text>
</comment>
<evidence type="ECO:0000313" key="2">
    <source>
        <dbReference type="Proteomes" id="UP001148662"/>
    </source>
</evidence>
<protein>
    <submittedName>
        <fullName evidence="1">Uncharacterized protein</fullName>
    </submittedName>
</protein>